<evidence type="ECO:0000256" key="3">
    <source>
        <dbReference type="ARBA" id="ARBA00022475"/>
    </source>
</evidence>
<comment type="caution">
    <text evidence="6">The sequence shown here is derived from an EMBL/GenBank/DDBJ whole genome shotgun (WGS) entry which is preliminary data.</text>
</comment>
<comment type="subcellular location">
    <subcellularLocation>
        <location evidence="1">Cell membrane</location>
    </subcellularLocation>
</comment>
<name>A0ABT5VP02_9BACT</name>
<evidence type="ECO:0000313" key="7">
    <source>
        <dbReference type="Proteomes" id="UP001528920"/>
    </source>
</evidence>
<keyword evidence="5" id="KW-0732">Signal</keyword>
<dbReference type="Proteomes" id="UP001528920">
    <property type="component" value="Unassembled WGS sequence"/>
</dbReference>
<gene>
    <name evidence="6" type="ORF">L3049_03880</name>
</gene>
<feature type="chain" id="PRO_5046430017" evidence="5">
    <location>
        <begin position="25"/>
        <end position="310"/>
    </location>
</feature>
<keyword evidence="7" id="KW-1185">Reference proteome</keyword>
<proteinExistence type="inferred from homology"/>
<protein>
    <submittedName>
        <fullName evidence="6">SdiA-regulated domain-containing protein</fullName>
    </submittedName>
</protein>
<dbReference type="SUPFAM" id="SSF75011">
    <property type="entry name" value="3-carboxy-cis,cis-mucoante lactonizing enzyme"/>
    <property type="match status" value="1"/>
</dbReference>
<dbReference type="Pfam" id="PF06977">
    <property type="entry name" value="SdiA-regulated"/>
    <property type="match status" value="1"/>
</dbReference>
<evidence type="ECO:0000256" key="1">
    <source>
        <dbReference type="ARBA" id="ARBA00004236"/>
    </source>
</evidence>
<sequence length="310" mass="35394">MMKYLFFSLCLIAVLTFYTSCAQKAEEFKMIYELEEGYKFPYAIYEADKKFELKEDLREISGLTYYNDHSLLCVNDEKGIIYKYHLEKKEISKKYHFDKSGDYEGIELIGDKVYVLRSDGAIFEVDHFRKKNIKSVKSKTVLDAGNDTEGLAYDAQNNSLLVACKGSPGDDRKLKGKRAIYEFYPGENKISDAPRFLIDQDEIRKTLEFNAYTIFSVKLLEKVNPSEGDVTFQPSAIAVHPITGNLYVIGSVGKLLVVLNPEGKLLAIVKLKRKLFRQPEGICFAPDGRMFISNEGKGSKANIYEFNYLK</sequence>
<dbReference type="RefSeq" id="WP_275108475.1">
    <property type="nucleotide sequence ID" value="NZ_JAKJSC010000001.1"/>
</dbReference>
<accession>A0ABT5VP02</accession>
<dbReference type="InterPro" id="IPR011042">
    <property type="entry name" value="6-blade_b-propeller_TolB-like"/>
</dbReference>
<keyword evidence="3" id="KW-1003">Cell membrane</keyword>
<comment type="similarity">
    <text evidence="2">Belongs to the YjiK family.</text>
</comment>
<dbReference type="EMBL" id="JAKJSC010000001">
    <property type="protein sequence ID" value="MDE5417138.1"/>
    <property type="molecule type" value="Genomic_DNA"/>
</dbReference>
<organism evidence="6 7">
    <name type="scientific">Paralabilibaculum antarcticum</name>
    <dbReference type="NCBI Taxonomy" id="2912572"/>
    <lineage>
        <taxon>Bacteria</taxon>
        <taxon>Pseudomonadati</taxon>
        <taxon>Bacteroidota</taxon>
        <taxon>Bacteroidia</taxon>
        <taxon>Marinilabiliales</taxon>
        <taxon>Marinifilaceae</taxon>
        <taxon>Paralabilibaculum</taxon>
    </lineage>
</organism>
<evidence type="ECO:0000256" key="2">
    <source>
        <dbReference type="ARBA" id="ARBA00009852"/>
    </source>
</evidence>
<reference evidence="6 7" key="1">
    <citation type="submission" date="2022-01" db="EMBL/GenBank/DDBJ databases">
        <title>Labilibaculum sp. nov, a marine bacterium isolated from Antarctica.</title>
        <authorList>
            <person name="Dai W."/>
        </authorList>
    </citation>
    <scope>NUCLEOTIDE SEQUENCE [LARGE SCALE GENOMIC DNA]</scope>
    <source>
        <strain evidence="6 7">DW002</strain>
    </source>
</reference>
<dbReference type="Gene3D" id="2.120.10.30">
    <property type="entry name" value="TolB, C-terminal domain"/>
    <property type="match status" value="1"/>
</dbReference>
<evidence type="ECO:0000313" key="6">
    <source>
        <dbReference type="EMBL" id="MDE5417138.1"/>
    </source>
</evidence>
<keyword evidence="4" id="KW-0472">Membrane</keyword>
<dbReference type="InterPro" id="IPR009722">
    <property type="entry name" value="YjiK/CarP"/>
</dbReference>
<evidence type="ECO:0000256" key="5">
    <source>
        <dbReference type="SAM" id="SignalP"/>
    </source>
</evidence>
<feature type="signal peptide" evidence="5">
    <location>
        <begin position="1"/>
        <end position="24"/>
    </location>
</feature>
<evidence type="ECO:0000256" key="4">
    <source>
        <dbReference type="ARBA" id="ARBA00023136"/>
    </source>
</evidence>